<gene>
    <name evidence="2" type="ORF">Ctaglu_38980</name>
</gene>
<sequence length="844" mass="95343">MAYESMWQFAQKGIEQGNFALKKYDENFEDLIKSEIEKIRKSEETKDNPKYSSPYFKKDGSINDTRVNSDREEVFKEGYKAKNRIYTVEIIDKNEYVKGYKAFVLDGIEPIAETNDEDVDISKGSIVRLRNKLKKYKILDKKLNENLDEINLTAEIKNTLAADFTYDKPLEISITSLYKHNSIERKINATYQLIIPHYNVQYSLPTEIVKIPKNPAWSKALMVNGDMKINGGKVNIVDGDIYVKGKDGNSETSGIDLTNKDSKLYSNKNIVTNKNLVLSYTEENKSKNVVIDQNVFCRNLLINETAKGVNLNIKKSLYTLDDLEINAPNSHVEIEDSYYGVSDGSEGERNNPDNSSSIIINTEDIGNRVDENNKKLINNSTLTIGKNLFIAGTSYIDLPNNIKYQTGESISIKGNYRAYTEALSSSNSKFKEGNVIFDYLDPLTLVTKYNKSNIANDDLVQATIENKRYITVYLTPKGQLAYNNATKFSILYNGKESKKLNIAKQGQSIYNEKIDTLKLYNKEYIENITILLYDSTSPSNKIATIEKVPLISNTELNAFDKSEYFKAYYNQFTKDSGLNLGEGITINKDAQVIHSGSIFKTGNNDNPISEGSWNGEKDNEIKAKSIQLKNQLFYMGRMIDYEDLNSVSIDELTGANILVNDKFYDLDLETEPVVTIDTNVKFEQLTSTEKASNGQLILLDKDVNTYLIQGKGMTEEEIKTIKDKNQNSKIVDISKDTSTSGVIIAKGNIIIAGEVNFTGTIICDGNITFEGTGDKNITYNKAYLENFAINNHELFKSAFEDVGKNAQNDESNYLFAKVYNNIKNSGSSEPNKQLIKRTKWKLVK</sequence>
<evidence type="ECO:0000256" key="1">
    <source>
        <dbReference type="SAM" id="MobiDB-lite"/>
    </source>
</evidence>
<dbReference type="EMBL" id="BHYK01000030">
    <property type="protein sequence ID" value="GCD12275.1"/>
    <property type="molecule type" value="Genomic_DNA"/>
</dbReference>
<feature type="region of interest" description="Disordered" evidence="1">
    <location>
        <begin position="340"/>
        <end position="359"/>
    </location>
</feature>
<proteinExistence type="predicted"/>
<comment type="caution">
    <text evidence="2">The sequence shown here is derived from an EMBL/GenBank/DDBJ whole genome shotgun (WGS) entry which is preliminary data.</text>
</comment>
<protein>
    <submittedName>
        <fullName evidence="2">Uncharacterized protein</fullName>
    </submittedName>
</protein>
<dbReference type="AlphaFoldDB" id="A0A401URW0"/>
<dbReference type="Proteomes" id="UP000287872">
    <property type="component" value="Unassembled WGS sequence"/>
</dbReference>
<keyword evidence="3" id="KW-1185">Reference proteome</keyword>
<evidence type="ECO:0000313" key="3">
    <source>
        <dbReference type="Proteomes" id="UP000287872"/>
    </source>
</evidence>
<reference evidence="2 3" key="1">
    <citation type="submission" date="2018-11" db="EMBL/GenBank/DDBJ databases">
        <title>Genome sequencing and assembly of Clostridium tagluense strain A121.</title>
        <authorList>
            <person name="Murakami T."/>
            <person name="Segawa T."/>
            <person name="Shcherbakova V.A."/>
            <person name="Mori H."/>
            <person name="Yoshimura Y."/>
        </authorList>
    </citation>
    <scope>NUCLEOTIDE SEQUENCE [LARGE SCALE GENOMIC DNA]</scope>
    <source>
        <strain evidence="2 3">A121</strain>
    </source>
</reference>
<evidence type="ECO:0000313" key="2">
    <source>
        <dbReference type="EMBL" id="GCD12275.1"/>
    </source>
</evidence>
<accession>A0A401URW0</accession>
<name>A0A401URW0_9CLOT</name>
<organism evidence="2 3">
    <name type="scientific">Clostridium tagluense</name>
    <dbReference type="NCBI Taxonomy" id="360422"/>
    <lineage>
        <taxon>Bacteria</taxon>
        <taxon>Bacillati</taxon>
        <taxon>Bacillota</taxon>
        <taxon>Clostridia</taxon>
        <taxon>Eubacteriales</taxon>
        <taxon>Clostridiaceae</taxon>
        <taxon>Clostridium</taxon>
    </lineage>
</organism>